<protein>
    <recommendedName>
        <fullName evidence="5">Putrescine-binding periplasmic protein</fullName>
    </recommendedName>
</protein>
<dbReference type="Proteomes" id="UP001201273">
    <property type="component" value="Unassembled WGS sequence"/>
</dbReference>
<evidence type="ECO:0000256" key="4">
    <source>
        <dbReference type="ARBA" id="ARBA00022764"/>
    </source>
</evidence>
<comment type="function">
    <text evidence="5">Required for the activity of the bacterial periplasmic transport system of putrescine.</text>
</comment>
<evidence type="ECO:0000256" key="2">
    <source>
        <dbReference type="ARBA" id="ARBA00022448"/>
    </source>
</evidence>
<keyword evidence="2 5" id="KW-0813">Transport</keyword>
<dbReference type="EMBL" id="JAIMJA010000012">
    <property type="protein sequence ID" value="MCE2595650.1"/>
    <property type="molecule type" value="Genomic_DNA"/>
</dbReference>
<dbReference type="SUPFAM" id="SSF53850">
    <property type="entry name" value="Periplasmic binding protein-like II"/>
    <property type="match status" value="1"/>
</dbReference>
<keyword evidence="3 6" id="KW-0732">Signal</keyword>
<dbReference type="PRINTS" id="PR00909">
    <property type="entry name" value="SPERMDNBNDNG"/>
</dbReference>
<reference evidence="7 8" key="1">
    <citation type="journal article" date="2022" name="Environ. Microbiol. Rep.">
        <title>Eco-phylogenetic analyses reveal divergent evolution of vitamin B12 metabolism in the marine bacterial family 'Psychromonadaceae'.</title>
        <authorList>
            <person name="Jin X."/>
            <person name="Yang Y."/>
            <person name="Cao H."/>
            <person name="Gao B."/>
            <person name="Zhao Z."/>
        </authorList>
    </citation>
    <scope>NUCLEOTIDE SEQUENCE [LARGE SCALE GENOMIC DNA]</scope>
    <source>
        <strain evidence="7 8">MKS20</strain>
    </source>
</reference>
<dbReference type="PIRSF" id="PIRSF019574">
    <property type="entry name" value="Periplasmic_polyamine_BP"/>
    <property type="match status" value="1"/>
</dbReference>
<evidence type="ECO:0000256" key="5">
    <source>
        <dbReference type="PIRNR" id="PIRNR019574"/>
    </source>
</evidence>
<feature type="signal peptide" evidence="6">
    <location>
        <begin position="1"/>
        <end position="19"/>
    </location>
</feature>
<comment type="caution">
    <text evidence="7">The sequence shown here is derived from an EMBL/GenBank/DDBJ whole genome shotgun (WGS) entry which is preliminary data.</text>
</comment>
<dbReference type="Gene3D" id="3.40.190.10">
    <property type="entry name" value="Periplasmic binding protein-like II"/>
    <property type="match status" value="2"/>
</dbReference>
<organism evidence="7 8">
    <name type="scientific">Motilimonas cestriensis</name>
    <dbReference type="NCBI Taxonomy" id="2742685"/>
    <lineage>
        <taxon>Bacteria</taxon>
        <taxon>Pseudomonadati</taxon>
        <taxon>Pseudomonadota</taxon>
        <taxon>Gammaproteobacteria</taxon>
        <taxon>Alteromonadales</taxon>
        <taxon>Alteromonadales genera incertae sedis</taxon>
        <taxon>Motilimonas</taxon>
    </lineage>
</organism>
<dbReference type="InterPro" id="IPR001188">
    <property type="entry name" value="Sperm_putr-bd"/>
</dbReference>
<feature type="chain" id="PRO_5046387447" description="Putrescine-binding periplasmic protein" evidence="6">
    <location>
        <begin position="20"/>
        <end position="343"/>
    </location>
</feature>
<evidence type="ECO:0000313" key="7">
    <source>
        <dbReference type="EMBL" id="MCE2595650.1"/>
    </source>
</evidence>
<evidence type="ECO:0000256" key="6">
    <source>
        <dbReference type="SAM" id="SignalP"/>
    </source>
</evidence>
<comment type="similarity">
    <text evidence="5">Belongs to the bacterial solute-binding protein PotD/PotF family.</text>
</comment>
<evidence type="ECO:0000256" key="3">
    <source>
        <dbReference type="ARBA" id="ARBA00022729"/>
    </source>
</evidence>
<dbReference type="PANTHER" id="PTHR30222:SF17">
    <property type="entry name" value="SPERMIDINE_PUTRESCINE-BINDING PERIPLASMIC PROTEIN"/>
    <property type="match status" value="1"/>
</dbReference>
<evidence type="ECO:0000313" key="8">
    <source>
        <dbReference type="Proteomes" id="UP001201273"/>
    </source>
</evidence>
<keyword evidence="8" id="KW-1185">Reference proteome</keyword>
<accession>A0ABS8WBJ5</accession>
<sequence>MNKWLTLAAATLMSFSAVAAEKVVLYNWADYIPDTVLKQFTKETGIEVEVATFDSNESMFAKLQLLKGKGYDLTIPTTFFIERMKRADLIQPIDKSKLTNFGNLEPNLLNQSYDPNNEYSVPYLWGSTAITVNTDEIDPKTITKWADLWKPEYKGQILLLDDVRDIFLMALKVKGFENNTRNEDEIRQAYELLVELLPNVKLFLSDSPKGPLIQGNVPMGVMWNGEAYMAQVEMDTVAYIYPEEGATLWVDSFVIPKGAANVEGAHKFIDFVLRPEIGKIIIEEIGYSTPNKATVPLLSEELRNNPMVVPPAEVLEKGSFHNDLGDANAIYEKYWQMLKQKQS</sequence>
<dbReference type="InterPro" id="IPR006059">
    <property type="entry name" value="SBP"/>
</dbReference>
<evidence type="ECO:0000256" key="1">
    <source>
        <dbReference type="ARBA" id="ARBA00004418"/>
    </source>
</evidence>
<dbReference type="PANTHER" id="PTHR30222">
    <property type="entry name" value="SPERMIDINE/PUTRESCINE-BINDING PERIPLASMIC PROTEIN"/>
    <property type="match status" value="1"/>
</dbReference>
<comment type="subcellular location">
    <subcellularLocation>
        <location evidence="1 5">Periplasm</location>
    </subcellularLocation>
</comment>
<dbReference type="RefSeq" id="WP_233053164.1">
    <property type="nucleotide sequence ID" value="NZ_JAIMJA010000012.1"/>
</dbReference>
<keyword evidence="4 5" id="KW-0574">Periplasm</keyword>
<dbReference type="Pfam" id="PF13416">
    <property type="entry name" value="SBP_bac_8"/>
    <property type="match status" value="1"/>
</dbReference>
<name>A0ABS8WBJ5_9GAMM</name>
<proteinExistence type="inferred from homology"/>
<gene>
    <name evidence="7" type="ORF">K6Y31_12550</name>
</gene>